<dbReference type="InterPro" id="IPR002347">
    <property type="entry name" value="SDR_fam"/>
</dbReference>
<dbReference type="InterPro" id="IPR036291">
    <property type="entry name" value="NAD(P)-bd_dom_sf"/>
</dbReference>
<name>A0A2Z2PK39_9HYPH</name>
<reference evidence="2" key="1">
    <citation type="submission" date="2016-10" db="EMBL/GenBank/DDBJ databases">
        <title>Agrobacterium Ti plasmids: Classification based on T-DNA and Vir regions organization.</title>
        <authorList>
            <person name="Nabi N."/>
            <person name="Vial L."/>
            <person name="Ben Hafsa A."/>
            <person name="Chapulliot D."/>
            <person name="Berard A."/>
            <person name="Chauveau A."/>
            <person name="Le Paslier M.-C."/>
            <person name="Harzallah Skhiri F."/>
            <person name="Brunel D."/>
            <person name="Nesme X."/>
            <person name="Chaouachi M."/>
        </authorList>
    </citation>
    <scope>NUCLEOTIDE SEQUENCE</scope>
    <source>
        <strain evidence="2">C58</strain>
        <plasmid evidence="2">pTi_C58</plasmid>
    </source>
</reference>
<dbReference type="EMBL" id="KY000040">
    <property type="protein sequence ID" value="ASK43208.1"/>
    <property type="molecule type" value="Genomic_DNA"/>
</dbReference>
<dbReference type="InterPro" id="IPR029033">
    <property type="entry name" value="His_PPase_superfam"/>
</dbReference>
<evidence type="ECO:0000313" key="2">
    <source>
        <dbReference type="EMBL" id="ASK43208.1"/>
    </source>
</evidence>
<dbReference type="InterPro" id="IPR015845">
    <property type="entry name" value="Mas1"/>
</dbReference>
<dbReference type="AlphaFoldDB" id="A0A2Z2PK39"/>
<dbReference type="SUPFAM" id="SSF53254">
    <property type="entry name" value="Phosphoglycerate mutase-like"/>
    <property type="match status" value="1"/>
</dbReference>
<dbReference type="Pfam" id="PF00300">
    <property type="entry name" value="His_Phos_1"/>
    <property type="match status" value="1"/>
</dbReference>
<sequence length="344" mass="37701">MHEGGLGPRKMFVENYPDCEKTELFSARVAGALTHARRSNILFVSHGGVLSVVATLLGVELTAMQRCNACVLHFKFDGSSWNVHTRDSGVILVTGASGGIDKAIDDNLMRRGFRLSLGARSVEKLEATFGFQNESLHFARFEAEDLQTMEEWVSTAMIKFGRIDGLVNNAGDGTRVALAEGIDYEQLERQWKINAGAPLRMIMLCLPQLAKSGSGRIVNIISMSGQRVLNSFVGYNMTKHALSGLTKTAQHVGWESGVRTMEICPGYVATKMSAWTDEIEDDGKIQPEHIAELVRQAIERPNNAFVPKIEVLCIQQPLAVRSRSKVGGSIVYGPKPRPGCQCAH</sequence>
<dbReference type="SUPFAM" id="SSF51735">
    <property type="entry name" value="NAD(P)-binding Rossmann-fold domains"/>
    <property type="match status" value="1"/>
</dbReference>
<geneLocation type="plasmid" evidence="2">
    <name>pTi_C58</name>
</geneLocation>
<comment type="similarity">
    <text evidence="1">Belongs to the short-chain dehydrogenases/reductases (SDR) family.</text>
</comment>
<dbReference type="PANTHER" id="PTHR43976">
    <property type="entry name" value="SHORT CHAIN DEHYDROGENASE"/>
    <property type="match status" value="1"/>
</dbReference>
<dbReference type="Pfam" id="PF00106">
    <property type="entry name" value="adh_short"/>
    <property type="match status" value="1"/>
</dbReference>
<dbReference type="GO" id="GO:0016491">
    <property type="term" value="F:oxidoreductase activity"/>
    <property type="evidence" value="ECO:0007669"/>
    <property type="project" value="InterPro"/>
</dbReference>
<dbReference type="PIRSF" id="PIRSF036951">
    <property type="entry name" value="Mas1"/>
    <property type="match status" value="1"/>
</dbReference>
<dbReference type="Gene3D" id="3.40.50.720">
    <property type="entry name" value="NAD(P)-binding Rossmann-like Domain"/>
    <property type="match status" value="1"/>
</dbReference>
<dbReference type="PANTHER" id="PTHR43976:SF20">
    <property type="entry name" value="AGROPINE SYNTHESIS REDUCTASE"/>
    <property type="match status" value="1"/>
</dbReference>
<dbReference type="InterPro" id="IPR013078">
    <property type="entry name" value="His_Pase_superF_clade-1"/>
</dbReference>
<organism evidence="2">
    <name type="scientific">Agrobacterium fabrum</name>
    <dbReference type="NCBI Taxonomy" id="1176649"/>
    <lineage>
        <taxon>Bacteria</taxon>
        <taxon>Pseudomonadati</taxon>
        <taxon>Pseudomonadota</taxon>
        <taxon>Alphaproteobacteria</taxon>
        <taxon>Hyphomicrobiales</taxon>
        <taxon>Rhizobiaceae</taxon>
        <taxon>Rhizobium/Agrobacterium group</taxon>
        <taxon>Agrobacterium</taxon>
        <taxon>Agrobacterium tumefaciens complex</taxon>
    </lineage>
</organism>
<evidence type="ECO:0000256" key="1">
    <source>
        <dbReference type="RuleBase" id="RU000363"/>
    </source>
</evidence>
<dbReference type="InterPro" id="IPR051911">
    <property type="entry name" value="SDR_oxidoreductase"/>
</dbReference>
<dbReference type="PROSITE" id="PS00061">
    <property type="entry name" value="ADH_SHORT"/>
    <property type="match status" value="1"/>
</dbReference>
<proteinExistence type="inferred from homology"/>
<dbReference type="InterPro" id="IPR020904">
    <property type="entry name" value="Sc_DH/Rdtase_CS"/>
</dbReference>
<dbReference type="PRINTS" id="PR00080">
    <property type="entry name" value="SDRFAMILY"/>
</dbReference>
<protein>
    <submittedName>
        <fullName evidence="2">Agropine synthesis reductase</fullName>
    </submittedName>
</protein>
<keyword evidence="2" id="KW-0614">Plasmid</keyword>
<accession>A0A2Z2PK39</accession>
<dbReference type="PRINTS" id="PR00081">
    <property type="entry name" value="GDHRDH"/>
</dbReference>
<dbReference type="Gene3D" id="3.40.50.1240">
    <property type="entry name" value="Phosphoglycerate mutase-like"/>
    <property type="match status" value="1"/>
</dbReference>